<dbReference type="RefSeq" id="WP_146318053.1">
    <property type="nucleotide sequence ID" value="NZ_CP042305.1"/>
</dbReference>
<organism evidence="3 4">
    <name type="scientific">Humibacter ginsenosidimutans</name>
    <dbReference type="NCBI Taxonomy" id="2599293"/>
    <lineage>
        <taxon>Bacteria</taxon>
        <taxon>Bacillati</taxon>
        <taxon>Actinomycetota</taxon>
        <taxon>Actinomycetes</taxon>
        <taxon>Micrococcales</taxon>
        <taxon>Microbacteriaceae</taxon>
        <taxon>Humibacter</taxon>
    </lineage>
</organism>
<gene>
    <name evidence="3" type="ORF">FPZ11_02345</name>
</gene>
<proteinExistence type="predicted"/>
<evidence type="ECO:0000256" key="1">
    <source>
        <dbReference type="SAM" id="MobiDB-lite"/>
    </source>
</evidence>
<keyword evidence="4" id="KW-1185">Reference proteome</keyword>
<dbReference type="Proteomes" id="UP000320216">
    <property type="component" value="Chromosome"/>
</dbReference>
<evidence type="ECO:0000313" key="4">
    <source>
        <dbReference type="Proteomes" id="UP000320216"/>
    </source>
</evidence>
<feature type="region of interest" description="Disordered" evidence="1">
    <location>
        <begin position="53"/>
        <end position="85"/>
    </location>
</feature>
<accession>A0A5B8M0K9</accession>
<dbReference type="AlphaFoldDB" id="A0A5B8M0K9"/>
<dbReference type="Pfam" id="PF01882">
    <property type="entry name" value="DUF58"/>
    <property type="match status" value="1"/>
</dbReference>
<dbReference type="EMBL" id="CP042305">
    <property type="protein sequence ID" value="QDZ13786.1"/>
    <property type="molecule type" value="Genomic_DNA"/>
</dbReference>
<dbReference type="KEGG" id="huw:FPZ11_02345"/>
<protein>
    <submittedName>
        <fullName evidence="3">DUF58 domain-containing protein</fullName>
    </submittedName>
</protein>
<dbReference type="PANTHER" id="PTHR33608">
    <property type="entry name" value="BLL2464 PROTEIN"/>
    <property type="match status" value="1"/>
</dbReference>
<dbReference type="PANTHER" id="PTHR33608:SF14">
    <property type="entry name" value="POSSIBLE CONSERVED SECRETED PROTEIN"/>
    <property type="match status" value="1"/>
</dbReference>
<dbReference type="InterPro" id="IPR002881">
    <property type="entry name" value="DUF58"/>
</dbReference>
<evidence type="ECO:0000313" key="3">
    <source>
        <dbReference type="EMBL" id="QDZ13786.1"/>
    </source>
</evidence>
<evidence type="ECO:0000259" key="2">
    <source>
        <dbReference type="Pfam" id="PF01882"/>
    </source>
</evidence>
<sequence length="432" mass="46115">MTRWRSPVPATGLVLALVLVIASVLLGRADVAVIGVTLLVAVAVATGVHRDAGEPSVDITTHAKGEVPGEQGTGTEPPTARASVRVRTTPGTEIAALRVTAFGFEQHRIAIAGGDSTLEVDIPLVHSGEQQAVGVQLREASPDAATLSAPSAETVSHIVVEPRAVPLRALPLPLRLRGLTGGHESSRPGDGGEFRDIHPFTSGDRLRRIDWKATARLARRPSDLFVRRTSATSDAHVAIVVDDAADVGEVIESWTMGDPTISGVTSLDVAREAAWSLANAYLDAGDAVSFQLLSRARGSVRPGAGARHRELLHAAISRITAAPRTFAHSRTPLVASGSLIYLLSTFLDDDVVRLAELWRAAGHRVVAVDLLPRLRLDGLGRERLVALRVVLGRRTDRFHDLEAVGADVMQWDVPPSQRAATMQRLARGARRR</sequence>
<name>A0A5B8M0K9_9MICO</name>
<reference evidence="3 4" key="1">
    <citation type="submission" date="2019-07" db="EMBL/GenBank/DDBJ databases">
        <title>Full genome sequence of Humibacter sp. WJ7-1.</title>
        <authorList>
            <person name="Im W.-T."/>
        </authorList>
    </citation>
    <scope>NUCLEOTIDE SEQUENCE [LARGE SCALE GENOMIC DNA]</scope>
    <source>
        <strain evidence="3 4">WJ7-1</strain>
    </source>
</reference>
<feature type="domain" description="DUF58" evidence="2">
    <location>
        <begin position="199"/>
        <end position="371"/>
    </location>
</feature>
<dbReference type="OrthoDB" id="9776116at2"/>